<dbReference type="Gene3D" id="1.10.10.60">
    <property type="entry name" value="Homeodomain-like"/>
    <property type="match status" value="1"/>
</dbReference>
<dbReference type="InterPro" id="IPR011051">
    <property type="entry name" value="RmlC_Cupin_sf"/>
</dbReference>
<accession>A0ABS3LLL7</accession>
<evidence type="ECO:0000259" key="4">
    <source>
        <dbReference type="PROSITE" id="PS01124"/>
    </source>
</evidence>
<dbReference type="SUPFAM" id="SSF46689">
    <property type="entry name" value="Homeodomain-like"/>
    <property type="match status" value="1"/>
</dbReference>
<protein>
    <submittedName>
        <fullName evidence="5">Helix-turn-helix domain-containing protein</fullName>
    </submittedName>
</protein>
<comment type="caution">
    <text evidence="5">The sequence shown here is derived from an EMBL/GenBank/DDBJ whole genome shotgun (WGS) entry which is preliminary data.</text>
</comment>
<dbReference type="Proteomes" id="UP000664399">
    <property type="component" value="Unassembled WGS sequence"/>
</dbReference>
<dbReference type="InterPro" id="IPR020449">
    <property type="entry name" value="Tscrpt_reg_AraC-type_HTH"/>
</dbReference>
<evidence type="ECO:0000313" key="6">
    <source>
        <dbReference type="Proteomes" id="UP000664399"/>
    </source>
</evidence>
<keyword evidence="6" id="KW-1185">Reference proteome</keyword>
<keyword evidence="2" id="KW-0238">DNA-binding</keyword>
<dbReference type="InterPro" id="IPR009057">
    <property type="entry name" value="Homeodomain-like_sf"/>
</dbReference>
<proteinExistence type="predicted"/>
<evidence type="ECO:0000256" key="1">
    <source>
        <dbReference type="ARBA" id="ARBA00023015"/>
    </source>
</evidence>
<dbReference type="PRINTS" id="PR00032">
    <property type="entry name" value="HTHARAC"/>
</dbReference>
<evidence type="ECO:0000256" key="3">
    <source>
        <dbReference type="ARBA" id="ARBA00023163"/>
    </source>
</evidence>
<keyword evidence="1" id="KW-0805">Transcription regulation</keyword>
<dbReference type="Pfam" id="PF12833">
    <property type="entry name" value="HTH_18"/>
    <property type="match status" value="1"/>
</dbReference>
<dbReference type="SMART" id="SM00342">
    <property type="entry name" value="HTH_ARAC"/>
    <property type="match status" value="1"/>
</dbReference>
<dbReference type="PROSITE" id="PS00041">
    <property type="entry name" value="HTH_ARAC_FAMILY_1"/>
    <property type="match status" value="1"/>
</dbReference>
<dbReference type="EMBL" id="JAFVMG010000006">
    <property type="protein sequence ID" value="MBO1328263.1"/>
    <property type="molecule type" value="Genomic_DNA"/>
</dbReference>
<feature type="domain" description="HTH araC/xylS-type" evidence="4">
    <location>
        <begin position="168"/>
        <end position="267"/>
    </location>
</feature>
<reference evidence="5 6" key="1">
    <citation type="submission" date="2021-03" db="EMBL/GenBank/DDBJ databases">
        <title>The complete genome sequence of Acetobacter suratthaniensis TBRC 1719.</title>
        <authorList>
            <person name="Charoenyingcharoen P."/>
            <person name="Yukphan P."/>
        </authorList>
    </citation>
    <scope>NUCLEOTIDE SEQUENCE [LARGE SCALE GENOMIC DNA]</scope>
    <source>
        <strain evidence="5 6">TBRC 1719</strain>
    </source>
</reference>
<keyword evidence="3" id="KW-0804">Transcription</keyword>
<dbReference type="RefSeq" id="WP_207854105.1">
    <property type="nucleotide sequence ID" value="NZ_JAFVMG010000006.1"/>
</dbReference>
<dbReference type="SUPFAM" id="SSF51182">
    <property type="entry name" value="RmlC-like cupins"/>
    <property type="match status" value="1"/>
</dbReference>
<dbReference type="PANTHER" id="PTHR11019:SF159">
    <property type="entry name" value="TRANSCRIPTIONAL REGULATOR-RELATED"/>
    <property type="match status" value="1"/>
</dbReference>
<name>A0ABS3LLL7_9PROT</name>
<gene>
    <name evidence="5" type="ORF">J2D75_07210</name>
</gene>
<evidence type="ECO:0000313" key="5">
    <source>
        <dbReference type="EMBL" id="MBO1328263.1"/>
    </source>
</evidence>
<dbReference type="InterPro" id="IPR018060">
    <property type="entry name" value="HTH_AraC"/>
</dbReference>
<dbReference type="PANTHER" id="PTHR11019">
    <property type="entry name" value="HTH-TYPE TRANSCRIPTIONAL REGULATOR NIMR"/>
    <property type="match status" value="1"/>
</dbReference>
<dbReference type="InterPro" id="IPR018062">
    <property type="entry name" value="HTH_AraC-typ_CS"/>
</dbReference>
<evidence type="ECO:0000256" key="2">
    <source>
        <dbReference type="ARBA" id="ARBA00023125"/>
    </source>
</evidence>
<dbReference type="PROSITE" id="PS01124">
    <property type="entry name" value="HTH_ARAC_FAMILY_2"/>
    <property type="match status" value="1"/>
</dbReference>
<organism evidence="5 6">
    <name type="scientific">Acetobacter suratthaniensis</name>
    <dbReference type="NCBI Taxonomy" id="1502841"/>
    <lineage>
        <taxon>Bacteria</taxon>
        <taxon>Pseudomonadati</taxon>
        <taxon>Pseudomonadota</taxon>
        <taxon>Alphaproteobacteria</taxon>
        <taxon>Acetobacterales</taxon>
        <taxon>Acetobacteraceae</taxon>
        <taxon>Acetobacter</taxon>
    </lineage>
</organism>
<sequence>MKTLTASETQTILIRNGLDERGKPGFAFRNPSAPVFYDWHDHPCHQITYAKCGTTQIEGPDGWHLLPTAHALWIPAETRHRTMIRNLDSVSVYFDPANFPTQWTSHIQTFPVPVMIREMLFHTLHWPAGSAEQSSIARSFFHTLGLLCVEQMQVKTEQIFTLPRATHPSIIRAMDAALTDPGRASLPLALELAGMSERSFRRHFHDETQMTWQQWITQARLFHAASLLAGGLRVTDVANESGYASLSAFAKAFTQQMGVSPTNYKKLQTEPCPLTT</sequence>